<reference evidence="1" key="1">
    <citation type="journal article" date="2025" name="Int. J. Syst. Evol. Microbiol.">
        <title>Streptomyces citrinus sp. nov., with yellow diffusible pigment.</title>
        <authorList>
            <person name="He Y."/>
            <person name="Yang E."/>
            <person name="Xu J."/>
            <person name="Sun Y."/>
            <person name="Sun L."/>
        </authorList>
    </citation>
    <scope>NUCLEOTIDE SEQUENCE</scope>
    <source>
        <strain evidence="1">Q6</strain>
    </source>
</reference>
<dbReference type="EMBL" id="CP146022">
    <property type="protein sequence ID" value="WWQ62728.1"/>
    <property type="molecule type" value="Genomic_DNA"/>
</dbReference>
<keyword evidence="2" id="KW-1185">Reference proteome</keyword>
<dbReference type="Proteomes" id="UP001432251">
    <property type="component" value="Chromosome"/>
</dbReference>
<proteinExistence type="predicted"/>
<accession>A0ACD5AA29</accession>
<evidence type="ECO:0000313" key="2">
    <source>
        <dbReference type="Proteomes" id="UP001432251"/>
    </source>
</evidence>
<organism evidence="1 2">
    <name type="scientific">Streptomyces citrinus</name>
    <dbReference type="NCBI Taxonomy" id="3118173"/>
    <lineage>
        <taxon>Bacteria</taxon>
        <taxon>Bacillati</taxon>
        <taxon>Actinomycetota</taxon>
        <taxon>Actinomycetes</taxon>
        <taxon>Kitasatosporales</taxon>
        <taxon>Streptomycetaceae</taxon>
        <taxon>Streptomyces</taxon>
    </lineage>
</organism>
<sequence length="480" mass="51885">MSDGQTPGPGDGVPAPQPGTEAELERLRAEVELLRDRAGTERRRRARTFVVRRTIAAVLIALVAVLAVTSVVGLWGSRTTLDTDRWIATVGPLPEDPEVNAAVSTYLSNEIFDQLDVEQRLSESLPPRAAFLAAPVTGAVHDYLRDSISRLIATDRFQELWRATNRFAHARIIAVLEKRNENVRVRGDTVTLNLLPMVNNLLGSLEDRLPSLFDKKLDLPALSSGEIPPGLHERIEKALGVSLPEDFAQIRLYNRHELGQLQEAVLLFKRAVVGLLIAVPVLLAVSLWVSPNRRRTLLQLGLWLVVTVTVLTAVLRAVRDQLLGQMPQGVYRDGLRAALWTVFTTLRERGDQLLWLGIGIALLAYLVGPGRLPVALRGYAGRGARATGRSLSKAGERVGKHRTGTSVRPWLARHADALRVGGAVVAALISILLSSWTGLLVVGVLLAAYEIGVTLGARTGSSPPAGEADPRGAAETGAPG</sequence>
<evidence type="ECO:0000313" key="1">
    <source>
        <dbReference type="EMBL" id="WWQ62728.1"/>
    </source>
</evidence>
<gene>
    <name evidence="1" type="ORF">V2W30_04735</name>
</gene>
<protein>
    <submittedName>
        <fullName evidence="1">Uncharacterized protein</fullName>
    </submittedName>
</protein>
<name>A0ACD5AA29_9ACTN</name>